<dbReference type="Gene3D" id="3.40.50.880">
    <property type="match status" value="1"/>
</dbReference>
<dbReference type="SUPFAM" id="SSF52317">
    <property type="entry name" value="Class I glutamine amidotransferase-like"/>
    <property type="match status" value="1"/>
</dbReference>
<dbReference type="SMART" id="SM01211">
    <property type="entry name" value="GATase_5"/>
    <property type="match status" value="1"/>
</dbReference>
<sequence>IPGSEFWPHFVRNRSEQFEARVAMVQVQESNSIFLQGMAGSRMPIAIAHGEGHAEFSSEEALLEADLSGCVAMRFVDNHGKVTESYPANPNGSPRGITGLTSRDGRVTIMMPHPERVFRAVQNSWRSEDWNEDAPWMRMFRNARVWVN</sequence>
<gene>
    <name evidence="1" type="ORF">ACIOUF_22960</name>
</gene>
<dbReference type="PANTHER" id="PTHR10099:SF1">
    <property type="entry name" value="PHOSPHORIBOSYLFORMYLGLYCINAMIDINE SYNTHASE"/>
    <property type="match status" value="1"/>
</dbReference>
<protein>
    <submittedName>
        <fullName evidence="1">Phosphoribosylformylglycinamidine synthase subunit PurQ</fullName>
        <ecNumber evidence="1">6.3.5.3</ecNumber>
    </submittedName>
</protein>
<feature type="non-terminal residue" evidence="1">
    <location>
        <position position="1"/>
    </location>
</feature>
<evidence type="ECO:0000313" key="2">
    <source>
        <dbReference type="Proteomes" id="UP001617296"/>
    </source>
</evidence>
<keyword evidence="2" id="KW-1185">Reference proteome</keyword>
<proteinExistence type="predicted"/>
<reference evidence="1 2" key="1">
    <citation type="submission" date="2024-10" db="EMBL/GenBank/DDBJ databases">
        <title>The Natural Products Discovery Center: Release of the First 8490 Sequenced Strains for Exploring Actinobacteria Biosynthetic Diversity.</title>
        <authorList>
            <person name="Kalkreuter E."/>
            <person name="Kautsar S.A."/>
            <person name="Yang D."/>
            <person name="Bader C.D."/>
            <person name="Teijaro C.N."/>
            <person name="Fluegel L."/>
            <person name="Davis C.M."/>
            <person name="Simpson J.R."/>
            <person name="Lauterbach L."/>
            <person name="Steele A.D."/>
            <person name="Gui C."/>
            <person name="Meng S."/>
            <person name="Li G."/>
            <person name="Viehrig K."/>
            <person name="Ye F."/>
            <person name="Su P."/>
            <person name="Kiefer A.F."/>
            <person name="Nichols A."/>
            <person name="Cepeda A.J."/>
            <person name="Yan W."/>
            <person name="Fan B."/>
            <person name="Jiang Y."/>
            <person name="Adhikari A."/>
            <person name="Zheng C.-J."/>
            <person name="Schuster L."/>
            <person name="Cowan T.M."/>
            <person name="Smanski M.J."/>
            <person name="Chevrette M.G."/>
            <person name="De Carvalho L.P.S."/>
            <person name="Shen B."/>
        </authorList>
    </citation>
    <scope>NUCLEOTIDE SEQUENCE [LARGE SCALE GENOMIC DNA]</scope>
    <source>
        <strain evidence="1 2">NPDC087689</strain>
    </source>
</reference>
<evidence type="ECO:0000313" key="1">
    <source>
        <dbReference type="EMBL" id="MFJ2289180.1"/>
    </source>
</evidence>
<dbReference type="InterPro" id="IPR029062">
    <property type="entry name" value="Class_I_gatase-like"/>
</dbReference>
<name>A0ABW8DSZ6_9PSED</name>
<organism evidence="1 2">
    <name type="scientific">Pseudomonas iridis</name>
    <dbReference type="NCBI Taxonomy" id="2710587"/>
    <lineage>
        <taxon>Bacteria</taxon>
        <taxon>Pseudomonadati</taxon>
        <taxon>Pseudomonadota</taxon>
        <taxon>Gammaproteobacteria</taxon>
        <taxon>Pseudomonadales</taxon>
        <taxon>Pseudomonadaceae</taxon>
        <taxon>Pseudomonas</taxon>
    </lineage>
</organism>
<dbReference type="EC" id="6.3.5.3" evidence="1"/>
<comment type="caution">
    <text evidence="1">The sequence shown here is derived from an EMBL/GenBank/DDBJ whole genome shotgun (WGS) entry which is preliminary data.</text>
</comment>
<dbReference type="Proteomes" id="UP001617296">
    <property type="component" value="Unassembled WGS sequence"/>
</dbReference>
<dbReference type="PANTHER" id="PTHR10099">
    <property type="entry name" value="PHOSPHORIBOSYLFORMYLGLYCINAMIDINE SYNTHASE"/>
    <property type="match status" value="1"/>
</dbReference>
<accession>A0ABW8DSZ6</accession>
<dbReference type="RefSeq" id="WP_401285024.1">
    <property type="nucleotide sequence ID" value="NZ_JBIUVY010000053.1"/>
</dbReference>
<dbReference type="Pfam" id="PF13507">
    <property type="entry name" value="GATase_5"/>
    <property type="match status" value="1"/>
</dbReference>
<dbReference type="GO" id="GO:0004642">
    <property type="term" value="F:phosphoribosylformylglycinamidine synthase activity"/>
    <property type="evidence" value="ECO:0007669"/>
    <property type="project" value="UniProtKB-EC"/>
</dbReference>
<dbReference type="EMBL" id="JBIUVY010000053">
    <property type="protein sequence ID" value="MFJ2289180.1"/>
    <property type="molecule type" value="Genomic_DNA"/>
</dbReference>
<keyword evidence="1" id="KW-0436">Ligase</keyword>